<dbReference type="EMBL" id="SWJZ01000156">
    <property type="protein sequence ID" value="TKD12543.1"/>
    <property type="molecule type" value="Genomic_DNA"/>
</dbReference>
<protein>
    <submittedName>
        <fullName evidence="1">Uncharacterized protein</fullName>
    </submittedName>
</protein>
<dbReference type="Proteomes" id="UP000310597">
    <property type="component" value="Unassembled WGS sequence"/>
</dbReference>
<name>A0A4V5PNI3_RHOCA</name>
<gene>
    <name evidence="1" type="ORF">FBT96_20370</name>
</gene>
<reference evidence="1 2" key="1">
    <citation type="submission" date="2019-04" db="EMBL/GenBank/DDBJ databases">
        <title>Draft Whole-Genome sequence of the purple photosynthetic bacterium Rhodobacter capsulatus SP108 with an indigenous class A beta-lactamase.</title>
        <authorList>
            <person name="Robertson S."/>
            <person name="Meyer T.E."/>
            <person name="Kyndt J.A."/>
        </authorList>
    </citation>
    <scope>NUCLEOTIDE SEQUENCE [LARGE SCALE GENOMIC DNA]</scope>
    <source>
        <strain evidence="1 2">SP108</strain>
    </source>
</reference>
<sequence length="172" mass="19027">MTTSSIIIGINVSEPRFSTAITPCGDAFAALLAALPGYYEAERDLDGIDPHDFACDAWITAAERARSEVIAALDAVIDAKPQVQSDLHLRRVALLFSTALRTIDPLVYSRIHGAMRDLPWLYRVPGRNLSAQHATLQLRALRAHLLALMRLGEFQPEFEVIDQDSEFPVPAF</sequence>
<dbReference type="AlphaFoldDB" id="A0A4V5PNI3"/>
<dbReference type="OrthoDB" id="7865488at2"/>
<proteinExistence type="predicted"/>
<evidence type="ECO:0000313" key="1">
    <source>
        <dbReference type="EMBL" id="TKD12543.1"/>
    </source>
</evidence>
<comment type="caution">
    <text evidence="1">The sequence shown here is derived from an EMBL/GenBank/DDBJ whole genome shotgun (WGS) entry which is preliminary data.</text>
</comment>
<organism evidence="1 2">
    <name type="scientific">Rhodobacter capsulatus</name>
    <name type="common">Rhodopseudomonas capsulata</name>
    <dbReference type="NCBI Taxonomy" id="1061"/>
    <lineage>
        <taxon>Bacteria</taxon>
        <taxon>Pseudomonadati</taxon>
        <taxon>Pseudomonadota</taxon>
        <taxon>Alphaproteobacteria</taxon>
        <taxon>Rhodobacterales</taxon>
        <taxon>Rhodobacter group</taxon>
        <taxon>Rhodobacter</taxon>
    </lineage>
</organism>
<evidence type="ECO:0000313" key="2">
    <source>
        <dbReference type="Proteomes" id="UP000310597"/>
    </source>
</evidence>
<accession>A0A4V5PNI3</accession>
<dbReference type="RefSeq" id="WP_136909905.1">
    <property type="nucleotide sequence ID" value="NZ_SWJZ01000156.1"/>
</dbReference>